<evidence type="ECO:0000256" key="8">
    <source>
        <dbReference type="ARBA" id="ARBA00022692"/>
    </source>
</evidence>
<dbReference type="InterPro" id="IPR051420">
    <property type="entry name" value="Ser_Thr_Kinases_DiverseReg"/>
</dbReference>
<dbReference type="FunFam" id="3.30.200.20:FF:000309">
    <property type="entry name" value="Leucine-rich repeat receptor protein kinase MSP1"/>
    <property type="match status" value="1"/>
</dbReference>
<dbReference type="InterPro" id="IPR032675">
    <property type="entry name" value="LRR_dom_sf"/>
</dbReference>
<feature type="domain" description="Protein kinase" evidence="22">
    <location>
        <begin position="347"/>
        <end position="634"/>
    </location>
</feature>
<evidence type="ECO:0000256" key="3">
    <source>
        <dbReference type="ARBA" id="ARBA00012513"/>
    </source>
</evidence>
<feature type="transmembrane region" description="Helical" evidence="21">
    <location>
        <begin position="281"/>
        <end position="306"/>
    </location>
</feature>
<keyword evidence="17" id="KW-0325">Glycoprotein</keyword>
<dbReference type="SUPFAM" id="SSF56112">
    <property type="entry name" value="Protein kinase-like (PK-like)"/>
    <property type="match status" value="1"/>
</dbReference>
<keyword evidence="10" id="KW-0677">Repeat</keyword>
<keyword evidence="11 20" id="KW-0547">Nucleotide-binding</keyword>
<evidence type="ECO:0000256" key="20">
    <source>
        <dbReference type="PROSITE-ProRule" id="PRU10141"/>
    </source>
</evidence>
<keyword evidence="13 20" id="KW-0067">ATP-binding</keyword>
<dbReference type="Proteomes" id="UP000325315">
    <property type="component" value="Unassembled WGS sequence"/>
</dbReference>
<dbReference type="PROSITE" id="PS50011">
    <property type="entry name" value="PROTEIN_KINASE_DOM"/>
    <property type="match status" value="1"/>
</dbReference>
<dbReference type="EMBL" id="SMMG02000003">
    <property type="protein sequence ID" value="KAA3481401.1"/>
    <property type="molecule type" value="Genomic_DNA"/>
</dbReference>
<evidence type="ECO:0000259" key="22">
    <source>
        <dbReference type="PROSITE" id="PS50011"/>
    </source>
</evidence>
<keyword evidence="7" id="KW-0808">Transferase</keyword>
<keyword evidence="15 21" id="KW-0472">Membrane</keyword>
<keyword evidence="24" id="KW-1185">Reference proteome</keyword>
<evidence type="ECO:0000256" key="15">
    <source>
        <dbReference type="ARBA" id="ARBA00023136"/>
    </source>
</evidence>
<dbReference type="SMART" id="SM00369">
    <property type="entry name" value="LRR_TYP"/>
    <property type="match status" value="4"/>
</dbReference>
<evidence type="ECO:0000256" key="7">
    <source>
        <dbReference type="ARBA" id="ARBA00022679"/>
    </source>
</evidence>
<dbReference type="AlphaFoldDB" id="A0A5B6WHP5"/>
<evidence type="ECO:0000256" key="12">
    <source>
        <dbReference type="ARBA" id="ARBA00022777"/>
    </source>
</evidence>
<organism evidence="23 24">
    <name type="scientific">Gossypium australe</name>
    <dbReference type="NCBI Taxonomy" id="47621"/>
    <lineage>
        <taxon>Eukaryota</taxon>
        <taxon>Viridiplantae</taxon>
        <taxon>Streptophyta</taxon>
        <taxon>Embryophyta</taxon>
        <taxon>Tracheophyta</taxon>
        <taxon>Spermatophyta</taxon>
        <taxon>Magnoliopsida</taxon>
        <taxon>eudicotyledons</taxon>
        <taxon>Gunneridae</taxon>
        <taxon>Pentapetalae</taxon>
        <taxon>rosids</taxon>
        <taxon>malvids</taxon>
        <taxon>Malvales</taxon>
        <taxon>Malvaceae</taxon>
        <taxon>Malvoideae</taxon>
        <taxon>Gossypium</taxon>
    </lineage>
</organism>
<keyword evidence="9" id="KW-0732">Signal</keyword>
<reference evidence="24" key="1">
    <citation type="journal article" date="2019" name="Plant Biotechnol. J.">
        <title>Genome sequencing of the Australian wild diploid species Gossypium australe highlights disease resistance and delayed gland morphogenesis.</title>
        <authorList>
            <person name="Cai Y."/>
            <person name="Cai X."/>
            <person name="Wang Q."/>
            <person name="Wang P."/>
            <person name="Zhang Y."/>
            <person name="Cai C."/>
            <person name="Xu Y."/>
            <person name="Wang K."/>
            <person name="Zhou Z."/>
            <person name="Wang C."/>
            <person name="Geng S."/>
            <person name="Li B."/>
            <person name="Dong Q."/>
            <person name="Hou Y."/>
            <person name="Wang H."/>
            <person name="Ai P."/>
            <person name="Liu Z."/>
            <person name="Yi F."/>
            <person name="Sun M."/>
            <person name="An G."/>
            <person name="Cheng J."/>
            <person name="Zhang Y."/>
            <person name="Shi Q."/>
            <person name="Xie Y."/>
            <person name="Shi X."/>
            <person name="Chang Y."/>
            <person name="Huang F."/>
            <person name="Chen Y."/>
            <person name="Hong S."/>
            <person name="Mi L."/>
            <person name="Sun Q."/>
            <person name="Zhang L."/>
            <person name="Zhou B."/>
            <person name="Peng R."/>
            <person name="Zhang X."/>
            <person name="Liu F."/>
        </authorList>
    </citation>
    <scope>NUCLEOTIDE SEQUENCE [LARGE SCALE GENOMIC DNA]</scope>
    <source>
        <strain evidence="24">cv. PA1801</strain>
    </source>
</reference>
<dbReference type="GO" id="GO:0004674">
    <property type="term" value="F:protein serine/threonine kinase activity"/>
    <property type="evidence" value="ECO:0007669"/>
    <property type="project" value="UniProtKB-KW"/>
</dbReference>
<evidence type="ECO:0000256" key="16">
    <source>
        <dbReference type="ARBA" id="ARBA00023170"/>
    </source>
</evidence>
<accession>A0A5B6WHP5</accession>
<dbReference type="PANTHER" id="PTHR48005">
    <property type="entry name" value="LEUCINE RICH REPEAT KINASE 2"/>
    <property type="match status" value="1"/>
</dbReference>
<dbReference type="FunFam" id="3.80.10.10:FF:000111">
    <property type="entry name" value="LRR receptor-like serine/threonine-protein kinase ERECTA"/>
    <property type="match status" value="1"/>
</dbReference>
<dbReference type="SUPFAM" id="SSF52058">
    <property type="entry name" value="L domain-like"/>
    <property type="match status" value="1"/>
</dbReference>
<dbReference type="Pfam" id="PF00560">
    <property type="entry name" value="LRR_1"/>
    <property type="match status" value="6"/>
</dbReference>
<dbReference type="Gene3D" id="3.30.200.20">
    <property type="entry name" value="Phosphorylase Kinase, domain 1"/>
    <property type="match status" value="1"/>
</dbReference>
<keyword evidence="8 21" id="KW-0812">Transmembrane</keyword>
<dbReference type="GO" id="GO:0016020">
    <property type="term" value="C:membrane"/>
    <property type="evidence" value="ECO:0007669"/>
    <property type="project" value="UniProtKB-SubCell"/>
</dbReference>
<dbReference type="InterPro" id="IPR003591">
    <property type="entry name" value="Leu-rich_rpt_typical-subtyp"/>
</dbReference>
<evidence type="ECO:0000256" key="17">
    <source>
        <dbReference type="ARBA" id="ARBA00023180"/>
    </source>
</evidence>
<comment type="similarity">
    <text evidence="2">Belongs to the RLP family.</text>
</comment>
<evidence type="ECO:0000256" key="11">
    <source>
        <dbReference type="ARBA" id="ARBA00022741"/>
    </source>
</evidence>
<dbReference type="Gene3D" id="1.10.510.10">
    <property type="entry name" value="Transferase(Phosphotransferase) domain 1"/>
    <property type="match status" value="1"/>
</dbReference>
<proteinExistence type="inferred from homology"/>
<evidence type="ECO:0000256" key="21">
    <source>
        <dbReference type="SAM" id="Phobius"/>
    </source>
</evidence>
<evidence type="ECO:0000256" key="5">
    <source>
        <dbReference type="ARBA" id="ARBA00022553"/>
    </source>
</evidence>
<evidence type="ECO:0000256" key="2">
    <source>
        <dbReference type="ARBA" id="ARBA00009592"/>
    </source>
</evidence>
<keyword evidence="4" id="KW-0723">Serine/threonine-protein kinase</keyword>
<dbReference type="PRINTS" id="PR00019">
    <property type="entry name" value="LEURICHRPT"/>
</dbReference>
<dbReference type="PROSITE" id="PS00109">
    <property type="entry name" value="PROTEIN_KINASE_TYR"/>
    <property type="match status" value="1"/>
</dbReference>
<dbReference type="InterPro" id="IPR001611">
    <property type="entry name" value="Leu-rich_rpt"/>
</dbReference>
<dbReference type="FunFam" id="3.80.10.10:FF:000383">
    <property type="entry name" value="Leucine-rich repeat receptor protein kinase EMS1"/>
    <property type="match status" value="1"/>
</dbReference>
<keyword evidence="5" id="KW-0597">Phosphoprotein</keyword>
<evidence type="ECO:0000256" key="13">
    <source>
        <dbReference type="ARBA" id="ARBA00022840"/>
    </source>
</evidence>
<evidence type="ECO:0000313" key="24">
    <source>
        <dbReference type="Proteomes" id="UP000325315"/>
    </source>
</evidence>
<dbReference type="Pfam" id="PF00069">
    <property type="entry name" value="Pkinase"/>
    <property type="match status" value="1"/>
</dbReference>
<evidence type="ECO:0000256" key="18">
    <source>
        <dbReference type="ARBA" id="ARBA00047899"/>
    </source>
</evidence>
<comment type="caution">
    <text evidence="23">The sequence shown here is derived from an EMBL/GenBank/DDBJ whole genome shotgun (WGS) entry which is preliminary data.</text>
</comment>
<evidence type="ECO:0000313" key="23">
    <source>
        <dbReference type="EMBL" id="KAA3481401.1"/>
    </source>
</evidence>
<dbReference type="EC" id="2.7.11.1" evidence="3"/>
<evidence type="ECO:0000256" key="19">
    <source>
        <dbReference type="ARBA" id="ARBA00048679"/>
    </source>
</evidence>
<evidence type="ECO:0000256" key="4">
    <source>
        <dbReference type="ARBA" id="ARBA00022527"/>
    </source>
</evidence>
<keyword evidence="16 23" id="KW-0675">Receptor</keyword>
<dbReference type="InterPro" id="IPR008266">
    <property type="entry name" value="Tyr_kinase_AS"/>
</dbReference>
<keyword evidence="6" id="KW-0433">Leucine-rich repeat</keyword>
<protein>
    <recommendedName>
        <fullName evidence="3">non-specific serine/threonine protein kinase</fullName>
        <ecNumber evidence="3">2.7.11.1</ecNumber>
    </recommendedName>
</protein>
<dbReference type="GO" id="GO:0005524">
    <property type="term" value="F:ATP binding"/>
    <property type="evidence" value="ECO:0007669"/>
    <property type="project" value="UniProtKB-UniRule"/>
</dbReference>
<dbReference type="PANTHER" id="PTHR48005:SF72">
    <property type="entry name" value="REPEAT RECEPTOR-LIKE PROTEIN KINASE FAMILY PROTEIN, PUTATIVE-RELATED"/>
    <property type="match status" value="1"/>
</dbReference>
<evidence type="ECO:0000256" key="9">
    <source>
        <dbReference type="ARBA" id="ARBA00022729"/>
    </source>
</evidence>
<evidence type="ECO:0000256" key="10">
    <source>
        <dbReference type="ARBA" id="ARBA00022737"/>
    </source>
</evidence>
<dbReference type="Gene3D" id="3.80.10.10">
    <property type="entry name" value="Ribonuclease Inhibitor"/>
    <property type="match status" value="1"/>
</dbReference>
<keyword evidence="14 21" id="KW-1133">Transmembrane helix</keyword>
<dbReference type="OrthoDB" id="676979at2759"/>
<dbReference type="InterPro" id="IPR000719">
    <property type="entry name" value="Prot_kinase_dom"/>
</dbReference>
<dbReference type="InterPro" id="IPR017441">
    <property type="entry name" value="Protein_kinase_ATP_BS"/>
</dbReference>
<dbReference type="FunFam" id="1.10.510.10:FF:000445">
    <property type="entry name" value="MDIS1-interacting receptor like kinase 2"/>
    <property type="match status" value="1"/>
</dbReference>
<keyword evidence="12 23" id="KW-0418">Kinase</keyword>
<feature type="binding site" evidence="20">
    <location>
        <position position="376"/>
    </location>
    <ligand>
        <name>ATP</name>
        <dbReference type="ChEBI" id="CHEBI:30616"/>
    </ligand>
</feature>
<dbReference type="PROSITE" id="PS00107">
    <property type="entry name" value="PROTEIN_KINASE_ATP"/>
    <property type="match status" value="1"/>
</dbReference>
<comment type="catalytic activity">
    <reaction evidence="18">
        <text>L-threonyl-[protein] + ATP = O-phospho-L-threonyl-[protein] + ADP + H(+)</text>
        <dbReference type="Rhea" id="RHEA:46608"/>
        <dbReference type="Rhea" id="RHEA-COMP:11060"/>
        <dbReference type="Rhea" id="RHEA-COMP:11605"/>
        <dbReference type="ChEBI" id="CHEBI:15378"/>
        <dbReference type="ChEBI" id="CHEBI:30013"/>
        <dbReference type="ChEBI" id="CHEBI:30616"/>
        <dbReference type="ChEBI" id="CHEBI:61977"/>
        <dbReference type="ChEBI" id="CHEBI:456216"/>
        <dbReference type="EC" id="2.7.11.1"/>
    </reaction>
</comment>
<comment type="subcellular location">
    <subcellularLocation>
        <location evidence="1">Membrane</location>
        <topology evidence="1">Single-pass type I membrane protein</topology>
    </subcellularLocation>
</comment>
<name>A0A5B6WHP5_9ROSI</name>
<sequence length="649" mass="71211">MLKSLLAFQLAENNLTGVIPHSIGNLTNLDNLVFHFNGLSGPIPTSMGNLNKLSTLNVLDNSLSGLVPQTLNNLTHLLTLQLSDNHLSGSLPENVCLRGLLTHFISNNNISGKIPFELGHATQLQELDLSSNHLNGEIPKELGKLTMMSRLFLSGNQFSGKIPSEIGFLSKLEQLDLASNNFSGPIPDDLGNCVKLFNLNLSKNNLEESIPSSISYINTLQSLDLSQNSLIGGPIPNLKAFHEASFDALRNNKGLCGNATGLMSCVPSFLANHGHRRRTKVIISVMLPLFGGLLLLFLLVGSFFTFCKKTQTKESEPREEQQGDIFTVLGFNGSVLHDNIIEATEDFSSEYCIGSGGYGSVYKAALPTGQVVAVKKLHQFEDNILINNLKAFESEVIALLEIRHRNIVQMYGFCSHPKHSFLVYELVERGSLRMMLSNNEHSKELDWKKRLTVVKGLANALSYMHHDHSHPIVHRDISSNNVLLDLDYEARVSDFGTARILKSDSSNWTSLAGTYGYIAPELAYTMRVDEKCDVYSFGVLTVEVFMGRHPGDLISYFSSLESTSSSVSNDQQVLLKDTIDQRLSPPVGQSAKDLVSTMKIAVACLNGNPQLRPTMQQVSQALGRQSLPLPSPFNSIKLGELLGDVVCNG</sequence>
<evidence type="ECO:0000256" key="1">
    <source>
        <dbReference type="ARBA" id="ARBA00004479"/>
    </source>
</evidence>
<dbReference type="InterPro" id="IPR011009">
    <property type="entry name" value="Kinase-like_dom_sf"/>
</dbReference>
<evidence type="ECO:0000256" key="14">
    <source>
        <dbReference type="ARBA" id="ARBA00022989"/>
    </source>
</evidence>
<evidence type="ECO:0000256" key="6">
    <source>
        <dbReference type="ARBA" id="ARBA00022614"/>
    </source>
</evidence>
<gene>
    <name evidence="23" type="ORF">EPI10_021769</name>
</gene>
<comment type="catalytic activity">
    <reaction evidence="19">
        <text>L-seryl-[protein] + ATP = O-phospho-L-seryl-[protein] + ADP + H(+)</text>
        <dbReference type="Rhea" id="RHEA:17989"/>
        <dbReference type="Rhea" id="RHEA-COMP:9863"/>
        <dbReference type="Rhea" id="RHEA-COMP:11604"/>
        <dbReference type="ChEBI" id="CHEBI:15378"/>
        <dbReference type="ChEBI" id="CHEBI:29999"/>
        <dbReference type="ChEBI" id="CHEBI:30616"/>
        <dbReference type="ChEBI" id="CHEBI:83421"/>
        <dbReference type="ChEBI" id="CHEBI:456216"/>
        <dbReference type="EC" id="2.7.11.1"/>
    </reaction>
</comment>